<dbReference type="Proteomes" id="UP000585681">
    <property type="component" value="Unassembled WGS sequence"/>
</dbReference>
<evidence type="ECO:0000313" key="5">
    <source>
        <dbReference type="Proteomes" id="UP000585681"/>
    </source>
</evidence>
<accession>A0A840C8L6</accession>
<dbReference type="EMBL" id="JACIEQ010000001">
    <property type="protein sequence ID" value="MBB4021213.1"/>
    <property type="molecule type" value="Genomic_DNA"/>
</dbReference>
<dbReference type="Gene3D" id="3.40.50.2300">
    <property type="match status" value="1"/>
</dbReference>
<gene>
    <name evidence="4" type="ORF">GGR17_001004</name>
</gene>
<dbReference type="PANTHER" id="PTHR44591">
    <property type="entry name" value="STRESS RESPONSE REGULATOR PROTEIN 1"/>
    <property type="match status" value="1"/>
</dbReference>
<keyword evidence="5" id="KW-1185">Reference proteome</keyword>
<reference evidence="4" key="1">
    <citation type="submission" date="2020-08" db="EMBL/GenBank/DDBJ databases">
        <title>Genomic Encyclopedia of Type Strains, Phase IV (KMG-IV): sequencing the most valuable type-strain genomes for metagenomic binning, comparative biology and taxonomic classification.</title>
        <authorList>
            <person name="Goeker M."/>
        </authorList>
    </citation>
    <scope>NUCLEOTIDE SEQUENCE [LARGE SCALE GENOMIC DNA]</scope>
    <source>
        <strain evidence="4">DSM 105040</strain>
    </source>
</reference>
<dbReference type="Pfam" id="PF00072">
    <property type="entry name" value="Response_reg"/>
    <property type="match status" value="1"/>
</dbReference>
<dbReference type="RefSeq" id="WP_054537836.1">
    <property type="nucleotide sequence ID" value="NZ_JACIEQ010000001.1"/>
</dbReference>
<proteinExistence type="predicted"/>
<dbReference type="InterPro" id="IPR001789">
    <property type="entry name" value="Sig_transdc_resp-reg_receiver"/>
</dbReference>
<feature type="domain" description="Response regulatory" evidence="3">
    <location>
        <begin position="12"/>
        <end position="122"/>
    </location>
</feature>
<dbReference type="GO" id="GO:0000160">
    <property type="term" value="P:phosphorelay signal transduction system"/>
    <property type="evidence" value="ECO:0007669"/>
    <property type="project" value="InterPro"/>
</dbReference>
<sequence length="123" mass="13518">MPITPDALRGRRILIVEDEILLAIDLQNLLEEKGLEVVGIVPSVQKALQAVADLRPDVATLDLNLRGQSSQPVADALHQSGIPFVVTSGYTTMMCDFSYQNVPFVKKPIDENELMEALRSMLA</sequence>
<evidence type="ECO:0000256" key="1">
    <source>
        <dbReference type="ARBA" id="ARBA00022553"/>
    </source>
</evidence>
<comment type="caution">
    <text evidence="4">The sequence shown here is derived from an EMBL/GenBank/DDBJ whole genome shotgun (WGS) entry which is preliminary data.</text>
</comment>
<dbReference type="InterPro" id="IPR050595">
    <property type="entry name" value="Bact_response_regulator"/>
</dbReference>
<feature type="modified residue" description="4-aspartylphosphate" evidence="2">
    <location>
        <position position="62"/>
    </location>
</feature>
<protein>
    <submittedName>
        <fullName evidence="4">CheY-like chemotaxis protein</fullName>
    </submittedName>
</protein>
<dbReference type="PROSITE" id="PS50110">
    <property type="entry name" value="RESPONSE_REGULATORY"/>
    <property type="match status" value="1"/>
</dbReference>
<dbReference type="InterPro" id="IPR011006">
    <property type="entry name" value="CheY-like_superfamily"/>
</dbReference>
<dbReference type="PANTHER" id="PTHR44591:SF24">
    <property type="entry name" value="PROTEIN-GLUTAMATE METHYLESTERASE_PROTEIN-GLUTAMINE GLUTAMINASE 1"/>
    <property type="match status" value="1"/>
</dbReference>
<dbReference type="AlphaFoldDB" id="A0A840C8L6"/>
<dbReference type="SMART" id="SM00448">
    <property type="entry name" value="REC"/>
    <property type="match status" value="1"/>
</dbReference>
<evidence type="ECO:0000256" key="2">
    <source>
        <dbReference type="PROSITE-ProRule" id="PRU00169"/>
    </source>
</evidence>
<keyword evidence="1 2" id="KW-0597">Phosphoprotein</keyword>
<dbReference type="SUPFAM" id="SSF52172">
    <property type="entry name" value="CheY-like"/>
    <property type="match status" value="1"/>
</dbReference>
<organism evidence="4 5">
    <name type="scientific">Actibacterium naphthalenivorans</name>
    <dbReference type="NCBI Taxonomy" id="1614693"/>
    <lineage>
        <taxon>Bacteria</taxon>
        <taxon>Pseudomonadati</taxon>
        <taxon>Pseudomonadota</taxon>
        <taxon>Alphaproteobacteria</taxon>
        <taxon>Rhodobacterales</taxon>
        <taxon>Roseobacteraceae</taxon>
        <taxon>Actibacterium</taxon>
    </lineage>
</organism>
<evidence type="ECO:0000313" key="4">
    <source>
        <dbReference type="EMBL" id="MBB4021213.1"/>
    </source>
</evidence>
<name>A0A840C8L6_9RHOB</name>
<evidence type="ECO:0000259" key="3">
    <source>
        <dbReference type="PROSITE" id="PS50110"/>
    </source>
</evidence>